<name>A0AAZ1XIE9_OREAU</name>
<evidence type="ECO:0000313" key="1">
    <source>
        <dbReference type="Ensembl" id="ENSOABP00000067393.1"/>
    </source>
</evidence>
<organism evidence="1 2">
    <name type="scientific">Oreochromis aureus</name>
    <name type="common">Israeli tilapia</name>
    <name type="synonym">Chromis aureus</name>
    <dbReference type="NCBI Taxonomy" id="47969"/>
    <lineage>
        <taxon>Eukaryota</taxon>
        <taxon>Metazoa</taxon>
        <taxon>Chordata</taxon>
        <taxon>Craniata</taxon>
        <taxon>Vertebrata</taxon>
        <taxon>Euteleostomi</taxon>
        <taxon>Actinopterygii</taxon>
        <taxon>Neopterygii</taxon>
        <taxon>Teleostei</taxon>
        <taxon>Neoteleostei</taxon>
        <taxon>Acanthomorphata</taxon>
        <taxon>Ovalentaria</taxon>
        <taxon>Cichlomorphae</taxon>
        <taxon>Cichliformes</taxon>
        <taxon>Cichlidae</taxon>
        <taxon>African cichlids</taxon>
        <taxon>Pseudocrenilabrinae</taxon>
        <taxon>Oreochromini</taxon>
        <taxon>Oreochromis</taxon>
    </lineage>
</organism>
<dbReference type="AlphaFoldDB" id="A0AAZ1XIE9"/>
<sequence>ISPLSNTAAIFVSGFSTASFSFLASNRGLYTDFFLSESVLLALICASHIFSLASGSGNWGSSGSTTMCFFSRVQPLSLLLRPFGFWAAFCSLDEGDISAATSFLSAIEDAVDVTDFVEASTIGVPVGAAGLDLSTPLPLSPVFWDRGVVGVHDCFGILHTLLSGIGEGLVTVLGLCGTFKSLVASLNH</sequence>
<dbReference type="Ensembl" id="ENSOABT00000063479.1">
    <property type="protein sequence ID" value="ENSOABP00000067393.1"/>
    <property type="gene ID" value="ENSOABG00000028218.1"/>
</dbReference>
<keyword evidence="2" id="KW-1185">Reference proteome</keyword>
<proteinExistence type="predicted"/>
<reference evidence="1" key="2">
    <citation type="submission" date="2025-08" db="UniProtKB">
        <authorList>
            <consortium name="Ensembl"/>
        </authorList>
    </citation>
    <scope>IDENTIFICATION</scope>
</reference>
<reference evidence="2" key="1">
    <citation type="submission" date="2020-03" db="EMBL/GenBank/DDBJ databases">
        <title>Evolution of repeat sequences and sex chromosomes of tilapia species revealed by chromosome-level genomes.</title>
        <authorList>
            <person name="Xu L."/>
            <person name="Tao W."/>
            <person name="Wang D."/>
            <person name="Zhou Q."/>
        </authorList>
    </citation>
    <scope>NUCLEOTIDE SEQUENCE [LARGE SCALE GENOMIC DNA]</scope>
    <source>
        <strain evidence="2">Israel</strain>
    </source>
</reference>
<accession>A0AAZ1XIE9</accession>
<protein>
    <submittedName>
        <fullName evidence="1">Uncharacterized protein</fullName>
    </submittedName>
</protein>
<evidence type="ECO:0000313" key="2">
    <source>
        <dbReference type="Proteomes" id="UP000472276"/>
    </source>
</evidence>
<dbReference type="Proteomes" id="UP000472276">
    <property type="component" value="Unassembled WGS sequence"/>
</dbReference>
<reference evidence="1" key="3">
    <citation type="submission" date="2025-09" db="UniProtKB">
        <authorList>
            <consortium name="Ensembl"/>
        </authorList>
    </citation>
    <scope>IDENTIFICATION</scope>
</reference>